<evidence type="ECO:0000256" key="5">
    <source>
        <dbReference type="HAMAP-Rule" id="MF_01350"/>
    </source>
</evidence>
<dbReference type="Pfam" id="PF00146">
    <property type="entry name" value="NADHdh"/>
    <property type="match status" value="1"/>
</dbReference>
<feature type="transmembrane region" description="Helical" evidence="5">
    <location>
        <begin position="341"/>
        <end position="361"/>
    </location>
</feature>
<dbReference type="PROSITE" id="PS00667">
    <property type="entry name" value="COMPLEX1_ND1_1"/>
    <property type="match status" value="1"/>
</dbReference>
<feature type="transmembrane region" description="Helical" evidence="5">
    <location>
        <begin position="169"/>
        <end position="192"/>
    </location>
</feature>
<keyword evidence="5" id="KW-0830">Ubiquinone</keyword>
<dbReference type="HAMAP" id="MF_01350">
    <property type="entry name" value="NDH1_NuoH"/>
    <property type="match status" value="1"/>
</dbReference>
<protein>
    <recommendedName>
        <fullName evidence="5">NADH-quinone oxidoreductase subunit H</fullName>
        <ecNumber evidence="5">7.1.1.-</ecNumber>
    </recommendedName>
    <alternativeName>
        <fullName evidence="5">NADH dehydrogenase I subunit H</fullName>
    </alternativeName>
    <alternativeName>
        <fullName evidence="5">NDH-1 subunit H</fullName>
    </alternativeName>
</protein>
<keyword evidence="4 5" id="KW-0472">Membrane</keyword>
<evidence type="ECO:0000313" key="8">
    <source>
        <dbReference type="Proteomes" id="UP000275749"/>
    </source>
</evidence>
<keyword evidence="5" id="KW-0874">Quinone</keyword>
<dbReference type="GO" id="GO:0048038">
    <property type="term" value="F:quinone binding"/>
    <property type="evidence" value="ECO:0007669"/>
    <property type="project" value="UniProtKB-KW"/>
</dbReference>
<comment type="catalytic activity">
    <reaction evidence="5">
        <text>a quinone + NADH + 5 H(+)(in) = a quinol + NAD(+) + 4 H(+)(out)</text>
        <dbReference type="Rhea" id="RHEA:57888"/>
        <dbReference type="ChEBI" id="CHEBI:15378"/>
        <dbReference type="ChEBI" id="CHEBI:24646"/>
        <dbReference type="ChEBI" id="CHEBI:57540"/>
        <dbReference type="ChEBI" id="CHEBI:57945"/>
        <dbReference type="ChEBI" id="CHEBI:132124"/>
    </reaction>
</comment>
<dbReference type="EC" id="7.1.1.-" evidence="5"/>
<dbReference type="PANTHER" id="PTHR11432">
    <property type="entry name" value="NADH DEHYDROGENASE SUBUNIT 1"/>
    <property type="match status" value="1"/>
</dbReference>
<comment type="caution">
    <text evidence="7">The sequence shown here is derived from an EMBL/GenBank/DDBJ whole genome shotgun (WGS) entry which is preliminary data.</text>
</comment>
<organism evidence="7 8">
    <name type="scientific">Luteococcus japonicus</name>
    <dbReference type="NCBI Taxonomy" id="33984"/>
    <lineage>
        <taxon>Bacteria</taxon>
        <taxon>Bacillati</taxon>
        <taxon>Actinomycetota</taxon>
        <taxon>Actinomycetes</taxon>
        <taxon>Propionibacteriales</taxon>
        <taxon>Propionibacteriaceae</taxon>
        <taxon>Luteococcus</taxon>
    </lineage>
</organism>
<evidence type="ECO:0000256" key="3">
    <source>
        <dbReference type="ARBA" id="ARBA00022989"/>
    </source>
</evidence>
<keyword evidence="2 5" id="KW-0812">Transmembrane</keyword>
<dbReference type="GO" id="GO:0005886">
    <property type="term" value="C:plasma membrane"/>
    <property type="evidence" value="ECO:0007669"/>
    <property type="project" value="UniProtKB-SubCell"/>
</dbReference>
<dbReference type="AlphaFoldDB" id="A0A3N1ZUY1"/>
<dbReference type="GO" id="GO:0003954">
    <property type="term" value="F:NADH dehydrogenase activity"/>
    <property type="evidence" value="ECO:0007669"/>
    <property type="project" value="TreeGrafter"/>
</dbReference>
<dbReference type="EMBL" id="RKHG01000001">
    <property type="protein sequence ID" value="ROR53992.1"/>
    <property type="molecule type" value="Genomic_DNA"/>
</dbReference>
<evidence type="ECO:0000313" key="7">
    <source>
        <dbReference type="EMBL" id="ROR53992.1"/>
    </source>
</evidence>
<dbReference type="RefSeq" id="WP_123575244.1">
    <property type="nucleotide sequence ID" value="NZ_RKHG01000001.1"/>
</dbReference>
<evidence type="ECO:0000256" key="4">
    <source>
        <dbReference type="ARBA" id="ARBA00023136"/>
    </source>
</evidence>
<comment type="subunit">
    <text evidence="5">NDH-1 is composed of 14 different subunits. Subunits NuoA, H, J, K, L, M, N constitute the membrane sector of the complex.</text>
</comment>
<dbReference type="NCBIfam" id="NF004743">
    <property type="entry name" value="PRK06076.1-4"/>
    <property type="match status" value="1"/>
</dbReference>
<feature type="transmembrane region" description="Helical" evidence="5">
    <location>
        <begin position="14"/>
        <end position="39"/>
    </location>
</feature>
<keyword evidence="5" id="KW-1278">Translocase</keyword>
<sequence length="445" mass="49025">MTPLNASSIHPNDVWWITLIKVLGVFMLQLLWCLFNVWFMRRVLGKMQNRKGPIMNSPGGLLQAIGDGMKLLFKETFVPNGTDKLIFKLAPVIAGVCAFTPWAVIPLAGEVRMFGQTTHLQVTDLPVAVLFTLATGSMAVYGLVLAGWSSDNSYSLLGGLRASAQMISYEVAMGLSLVAVFLMSGTMSTSQIVEAQAAHLNFFGMSVPLPSWYALVLFPSFCVYFISILAESNTPPFDLSECEQELVSGYSTEYTGFRYGTYYLAEFIHMATLSALAVTLFFGGYRAPFPFNMIESIDQGWWGLLWFFLKTQVMIFCLIWCRGALPRFRYDQFMGIGWKRLIPFSLAWIVMVTLMKATMGAEGNARVVLAGIMGVLCLLLLAWLLLGGEPERTTEIDDEGDFDAFAGGYPVPPMPGQALPTATPVVSAQRARLDDDLADKNGVDA</sequence>
<keyword evidence="3 5" id="KW-1133">Transmembrane helix</keyword>
<feature type="transmembrane region" description="Helical" evidence="5">
    <location>
        <begin position="125"/>
        <end position="148"/>
    </location>
</feature>
<keyword evidence="5" id="KW-1003">Cell membrane</keyword>
<comment type="function">
    <text evidence="5">NDH-1 shuttles electrons from NADH, via FMN and iron-sulfur (Fe-S) centers, to quinones in the respiratory chain. The immediate electron acceptor for the enzyme in this species is believed to be ubiquinone. Couples the redox reaction to proton translocation (for every two electrons transferred, four hydrogen ions are translocated across the cytoplasmic membrane), and thus conserves the redox energy in a proton gradient. This subunit may bind ubiquinone.</text>
</comment>
<feature type="transmembrane region" description="Helical" evidence="5">
    <location>
        <begin position="85"/>
        <end position="105"/>
    </location>
</feature>
<dbReference type="InterPro" id="IPR001694">
    <property type="entry name" value="NADH_UbQ_OxRdtase_su1/FPO"/>
</dbReference>
<evidence type="ECO:0000256" key="6">
    <source>
        <dbReference type="RuleBase" id="RU000471"/>
    </source>
</evidence>
<accession>A0A3N1ZUY1</accession>
<dbReference type="GO" id="GO:0009060">
    <property type="term" value="P:aerobic respiration"/>
    <property type="evidence" value="ECO:0007669"/>
    <property type="project" value="TreeGrafter"/>
</dbReference>
<feature type="transmembrane region" description="Helical" evidence="5">
    <location>
        <begin position="300"/>
        <end position="321"/>
    </location>
</feature>
<feature type="transmembrane region" description="Helical" evidence="5">
    <location>
        <begin position="267"/>
        <end position="288"/>
    </location>
</feature>
<comment type="subcellular location">
    <subcellularLocation>
        <location evidence="5 6">Cell membrane</location>
        <topology evidence="5 6">Multi-pass membrane protein</topology>
    </subcellularLocation>
    <subcellularLocation>
        <location evidence="1">Membrane</location>
        <topology evidence="1">Multi-pass membrane protein</topology>
    </subcellularLocation>
</comment>
<dbReference type="PROSITE" id="PS00668">
    <property type="entry name" value="COMPLEX1_ND1_2"/>
    <property type="match status" value="1"/>
</dbReference>
<evidence type="ECO:0000256" key="1">
    <source>
        <dbReference type="ARBA" id="ARBA00004141"/>
    </source>
</evidence>
<dbReference type="GO" id="GO:0016655">
    <property type="term" value="F:oxidoreductase activity, acting on NAD(P)H, quinone or similar compound as acceptor"/>
    <property type="evidence" value="ECO:0007669"/>
    <property type="project" value="UniProtKB-UniRule"/>
</dbReference>
<feature type="transmembrane region" description="Helical" evidence="5">
    <location>
        <begin position="212"/>
        <end position="230"/>
    </location>
</feature>
<dbReference type="InterPro" id="IPR018086">
    <property type="entry name" value="NADH_UbQ_OxRdtase_su1_CS"/>
</dbReference>
<evidence type="ECO:0000256" key="2">
    <source>
        <dbReference type="ARBA" id="ARBA00022692"/>
    </source>
</evidence>
<keyword evidence="5 6" id="KW-0520">NAD</keyword>
<name>A0A3N1ZUY1_9ACTN</name>
<comment type="similarity">
    <text evidence="5 6">Belongs to the complex I subunit 1 family.</text>
</comment>
<gene>
    <name evidence="5" type="primary">nuoH</name>
    <name evidence="7" type="ORF">EDD41_1173</name>
</gene>
<dbReference type="PANTHER" id="PTHR11432:SF3">
    <property type="entry name" value="NADH-UBIQUINONE OXIDOREDUCTASE CHAIN 1"/>
    <property type="match status" value="1"/>
</dbReference>
<reference evidence="7 8" key="1">
    <citation type="submission" date="2018-11" db="EMBL/GenBank/DDBJ databases">
        <title>Sequencing the genomes of 1000 actinobacteria strains.</title>
        <authorList>
            <person name="Klenk H.-P."/>
        </authorList>
    </citation>
    <scope>NUCLEOTIDE SEQUENCE [LARGE SCALE GENOMIC DNA]</scope>
    <source>
        <strain evidence="7 8">DSM 10546</strain>
    </source>
</reference>
<feature type="transmembrane region" description="Helical" evidence="5">
    <location>
        <begin position="367"/>
        <end position="386"/>
    </location>
</feature>
<proteinExistence type="inferred from homology"/>
<dbReference type="Proteomes" id="UP000275749">
    <property type="component" value="Unassembled WGS sequence"/>
</dbReference>